<dbReference type="InterPro" id="IPR039421">
    <property type="entry name" value="Type_1_exporter"/>
</dbReference>
<dbReference type="InterPro" id="IPR003593">
    <property type="entry name" value="AAA+_ATPase"/>
</dbReference>
<feature type="transmembrane region" description="Helical" evidence="10">
    <location>
        <begin position="62"/>
        <end position="89"/>
    </location>
</feature>
<dbReference type="PATRIC" id="fig|927661.3.peg.2741"/>
<dbReference type="PROSITE" id="PS50893">
    <property type="entry name" value="ABC_TRANSPORTER_2"/>
    <property type="match status" value="1"/>
</dbReference>
<dbReference type="PANTHER" id="PTHR24221">
    <property type="entry name" value="ATP-BINDING CASSETTE SUB-FAMILY B"/>
    <property type="match status" value="1"/>
</dbReference>
<evidence type="ECO:0000256" key="5">
    <source>
        <dbReference type="ARBA" id="ARBA00022692"/>
    </source>
</evidence>
<keyword evidence="2" id="KW-0813">Transport</keyword>
<feature type="domain" description="ABC transmembrane type-1" evidence="12">
    <location>
        <begin position="27"/>
        <end position="309"/>
    </location>
</feature>
<feature type="transmembrane region" description="Helical" evidence="10">
    <location>
        <begin position="168"/>
        <end position="185"/>
    </location>
</feature>
<dbReference type="InterPro" id="IPR011527">
    <property type="entry name" value="ABC1_TM_dom"/>
</dbReference>
<feature type="transmembrane region" description="Helical" evidence="10">
    <location>
        <begin position="145"/>
        <end position="162"/>
    </location>
</feature>
<evidence type="ECO:0000256" key="1">
    <source>
        <dbReference type="ARBA" id="ARBA00004651"/>
    </source>
</evidence>
<keyword evidence="3" id="KW-1003">Cell membrane</keyword>
<dbReference type="PANTHER" id="PTHR24221:SF654">
    <property type="entry name" value="ATP-BINDING CASSETTE SUB-FAMILY B MEMBER 6"/>
    <property type="match status" value="1"/>
</dbReference>
<keyword evidence="6" id="KW-0547">Nucleotide-binding</keyword>
<dbReference type="InterPro" id="IPR027417">
    <property type="entry name" value="P-loop_NTPase"/>
</dbReference>
<evidence type="ECO:0000256" key="4">
    <source>
        <dbReference type="ARBA" id="ARBA00022519"/>
    </source>
</evidence>
<dbReference type="InterPro" id="IPR036640">
    <property type="entry name" value="ABC1_TM_sf"/>
</dbReference>
<dbReference type="Pfam" id="PF00005">
    <property type="entry name" value="ABC_tran"/>
    <property type="match status" value="1"/>
</dbReference>
<evidence type="ECO:0000313" key="13">
    <source>
        <dbReference type="EMBL" id="EXG81661.1"/>
    </source>
</evidence>
<evidence type="ECO:0000313" key="14">
    <source>
        <dbReference type="Proteomes" id="UP000021053"/>
    </source>
</evidence>
<proteinExistence type="predicted"/>
<feature type="transmembrane region" description="Helical" evidence="10">
    <location>
        <begin position="259"/>
        <end position="280"/>
    </location>
</feature>
<evidence type="ECO:0000256" key="9">
    <source>
        <dbReference type="ARBA" id="ARBA00023136"/>
    </source>
</evidence>
<dbReference type="SUPFAM" id="SSF90123">
    <property type="entry name" value="ABC transporter transmembrane region"/>
    <property type="match status" value="1"/>
</dbReference>
<evidence type="ECO:0000256" key="7">
    <source>
        <dbReference type="ARBA" id="ARBA00022840"/>
    </source>
</evidence>
<evidence type="ECO:0000259" key="12">
    <source>
        <dbReference type="PROSITE" id="PS50929"/>
    </source>
</evidence>
<dbReference type="SMART" id="SM00382">
    <property type="entry name" value="AAA"/>
    <property type="match status" value="1"/>
</dbReference>
<evidence type="ECO:0000256" key="10">
    <source>
        <dbReference type="SAM" id="Phobius"/>
    </source>
</evidence>
<dbReference type="CDD" id="cd07346">
    <property type="entry name" value="ABC_6TM_exporters"/>
    <property type="match status" value="1"/>
</dbReference>
<dbReference type="Proteomes" id="UP000021053">
    <property type="component" value="Unassembled WGS sequence"/>
</dbReference>
<dbReference type="Gene3D" id="3.40.50.300">
    <property type="entry name" value="P-loop containing nucleotide triphosphate hydrolases"/>
    <property type="match status" value="1"/>
</dbReference>
<dbReference type="FunFam" id="3.40.50.300:FF:001001">
    <property type="entry name" value="Multidrug ABC transporter ATP-binding protein"/>
    <property type="match status" value="1"/>
</dbReference>
<sequence>MILPVATARRTGAWLWAELRVRKAEGLLTLVVGLVAAASSIVPVYTLGYLVDQVRADASTGVIVQVSVVVLLAAVVSGGAMGLSLVLIARLCGRILADLREQVVDRALTLPTPVLERAGKGDLLSRVGADVAAIGSAVTQTVPNLVWSVLLGTLSLVAMAGIDWRLGLAGALAVPAYTFALRWYLPRSAPGYRAEREAVAERGQLLVDSAQGLPTVHAYRLEQRHLTEIDQASVRARDVLVSLFDLFTRFVGRVNRAEFIGLSAILVAGFFLVDSGAVTVGETSAAAVLFHRLFNPIGMLLFSFDDIQAGGASLARLVGVVDMEPETSPAAGAEPADASLELSGIDFSYDGAAQVLFGVGLRVEPGERVALVGSTGAGKSTLALIAAGSLRPTRGVASIGGVPVDSLPDPRRHVAIISQETHVFAGTLLEDLRLAAPGASREGASAALAAVGALGWAAALEQGLDTPVGEGGHELTPAQAQQLALARLVLLDPAIAILDEATAEAGSAGARDLEESAAAATTGRTTLVVAHRLTQAASADRIVVLEHGRIAETGSHAELVASGGRYAELWAAWEGRTPRACLKSWSP</sequence>
<dbReference type="GO" id="GO:0034040">
    <property type="term" value="F:ATPase-coupled lipid transmembrane transporter activity"/>
    <property type="evidence" value="ECO:0007669"/>
    <property type="project" value="TreeGrafter"/>
</dbReference>
<evidence type="ECO:0000259" key="11">
    <source>
        <dbReference type="PROSITE" id="PS50893"/>
    </source>
</evidence>
<keyword evidence="8 10" id="KW-1133">Transmembrane helix</keyword>
<dbReference type="GO" id="GO:0016887">
    <property type="term" value="F:ATP hydrolysis activity"/>
    <property type="evidence" value="ECO:0007669"/>
    <property type="project" value="InterPro"/>
</dbReference>
<dbReference type="InterPro" id="IPR003439">
    <property type="entry name" value="ABC_transporter-like_ATP-bd"/>
</dbReference>
<dbReference type="SUPFAM" id="SSF52540">
    <property type="entry name" value="P-loop containing nucleoside triphosphate hydrolases"/>
    <property type="match status" value="1"/>
</dbReference>
<keyword evidence="5 10" id="KW-0812">Transmembrane</keyword>
<keyword evidence="4" id="KW-0997">Cell inner membrane</keyword>
<dbReference type="EMBL" id="JFBT01000001">
    <property type="protein sequence ID" value="EXG81661.1"/>
    <property type="molecule type" value="Genomic_DNA"/>
</dbReference>
<dbReference type="PROSITE" id="PS50929">
    <property type="entry name" value="ABC_TM1F"/>
    <property type="match status" value="1"/>
</dbReference>
<reference evidence="13 14" key="1">
    <citation type="submission" date="2013-07" db="EMBL/GenBank/DDBJ databases">
        <authorList>
            <consortium name="DOE Joint Genome Institute"/>
            <person name="Eisen J."/>
            <person name="Huntemann M."/>
            <person name="Han J."/>
            <person name="Chen A."/>
            <person name="Kyrpides N."/>
            <person name="Mavromatis K."/>
            <person name="Markowitz V."/>
            <person name="Palaniappan K."/>
            <person name="Ivanova N."/>
            <person name="Schaumberg A."/>
            <person name="Pati A."/>
            <person name="Liolios K."/>
            <person name="Nordberg H.P."/>
            <person name="Cantor M.N."/>
            <person name="Hua S.X."/>
            <person name="Woyke T."/>
        </authorList>
    </citation>
    <scope>NUCLEOTIDE SEQUENCE [LARGE SCALE GENOMIC DNA]</scope>
    <source>
        <strain evidence="13 14">DSM 44712</strain>
    </source>
</reference>
<dbReference type="HOGENOM" id="CLU_000604_84_9_11"/>
<keyword evidence="14" id="KW-1185">Reference proteome</keyword>
<dbReference type="Pfam" id="PF00664">
    <property type="entry name" value="ABC_membrane"/>
    <property type="match status" value="1"/>
</dbReference>
<evidence type="ECO:0000256" key="3">
    <source>
        <dbReference type="ARBA" id="ARBA00022475"/>
    </source>
</evidence>
<dbReference type="OrthoDB" id="9806127at2"/>
<comment type="caution">
    <text evidence="13">The sequence shown here is derived from an EMBL/GenBank/DDBJ whole genome shotgun (WGS) entry which is preliminary data.</text>
</comment>
<feature type="domain" description="ABC transporter" evidence="11">
    <location>
        <begin position="340"/>
        <end position="572"/>
    </location>
</feature>
<evidence type="ECO:0000256" key="8">
    <source>
        <dbReference type="ARBA" id="ARBA00022989"/>
    </source>
</evidence>
<dbReference type="GO" id="GO:0005524">
    <property type="term" value="F:ATP binding"/>
    <property type="evidence" value="ECO:0007669"/>
    <property type="project" value="UniProtKB-KW"/>
</dbReference>
<accession>A0A011AI30</accession>
<gene>
    <name evidence="13" type="ORF">CryarDRAFT_2779</name>
</gene>
<dbReference type="GO" id="GO:0140359">
    <property type="term" value="F:ABC-type transporter activity"/>
    <property type="evidence" value="ECO:0007669"/>
    <property type="project" value="InterPro"/>
</dbReference>
<organism evidence="13 14">
    <name type="scientific">Cryptosporangium arvum DSM 44712</name>
    <dbReference type="NCBI Taxonomy" id="927661"/>
    <lineage>
        <taxon>Bacteria</taxon>
        <taxon>Bacillati</taxon>
        <taxon>Actinomycetota</taxon>
        <taxon>Actinomycetes</taxon>
        <taxon>Cryptosporangiales</taxon>
        <taxon>Cryptosporangiaceae</taxon>
        <taxon>Cryptosporangium</taxon>
    </lineage>
</organism>
<keyword evidence="9 10" id="KW-0472">Membrane</keyword>
<keyword evidence="7" id="KW-0067">ATP-binding</keyword>
<evidence type="ECO:0000256" key="6">
    <source>
        <dbReference type="ARBA" id="ARBA00022741"/>
    </source>
</evidence>
<feature type="transmembrane region" description="Helical" evidence="10">
    <location>
        <begin position="27"/>
        <end position="50"/>
    </location>
</feature>
<dbReference type="GO" id="GO:0005886">
    <property type="term" value="C:plasma membrane"/>
    <property type="evidence" value="ECO:0007669"/>
    <property type="project" value="UniProtKB-SubCell"/>
</dbReference>
<name>A0A011AI30_9ACTN</name>
<comment type="subcellular location">
    <subcellularLocation>
        <location evidence="1">Cell membrane</location>
        <topology evidence="1">Multi-pass membrane protein</topology>
    </subcellularLocation>
</comment>
<protein>
    <submittedName>
        <fullName evidence="13">ABC-type multidrug transport system, ATPase and permease component</fullName>
    </submittedName>
</protein>
<evidence type="ECO:0000256" key="2">
    <source>
        <dbReference type="ARBA" id="ARBA00022448"/>
    </source>
</evidence>
<dbReference type="Gene3D" id="1.20.1560.10">
    <property type="entry name" value="ABC transporter type 1, transmembrane domain"/>
    <property type="match status" value="1"/>
</dbReference>
<dbReference type="RefSeq" id="WP_035851075.1">
    <property type="nucleotide sequence ID" value="NZ_KK073874.1"/>
</dbReference>
<dbReference type="AlphaFoldDB" id="A0A011AI30"/>